<feature type="chain" id="PRO_5047095741" evidence="16">
    <location>
        <begin position="37"/>
        <end position="707"/>
    </location>
</feature>
<keyword evidence="3 14" id="KW-0813">Transport</keyword>
<dbReference type="Pfam" id="PF00593">
    <property type="entry name" value="TonB_dep_Rec_b-barrel"/>
    <property type="match status" value="1"/>
</dbReference>
<comment type="caution">
    <text evidence="19">The sequence shown here is derived from an EMBL/GenBank/DDBJ whole genome shotgun (WGS) entry which is preliminary data.</text>
</comment>
<dbReference type="Gene3D" id="2.40.170.20">
    <property type="entry name" value="TonB-dependent receptor, beta-barrel domain"/>
    <property type="match status" value="1"/>
</dbReference>
<evidence type="ECO:0000256" key="2">
    <source>
        <dbReference type="ARBA" id="ARBA00009810"/>
    </source>
</evidence>
<keyword evidence="8" id="KW-0408">Iron</keyword>
<evidence type="ECO:0000256" key="16">
    <source>
        <dbReference type="SAM" id="SignalP"/>
    </source>
</evidence>
<keyword evidence="5" id="KW-0410">Iron transport</keyword>
<keyword evidence="12 19" id="KW-0675">Receptor</keyword>
<dbReference type="InterPro" id="IPR012910">
    <property type="entry name" value="Plug_dom"/>
</dbReference>
<dbReference type="Gene3D" id="2.170.130.10">
    <property type="entry name" value="TonB-dependent receptor, plug domain"/>
    <property type="match status" value="1"/>
</dbReference>
<comment type="similarity">
    <text evidence="2 14 15">Belongs to the TonB-dependent receptor family.</text>
</comment>
<dbReference type="PROSITE" id="PS52016">
    <property type="entry name" value="TONB_DEPENDENT_REC_3"/>
    <property type="match status" value="1"/>
</dbReference>
<dbReference type="CDD" id="cd01347">
    <property type="entry name" value="ligand_gated_channel"/>
    <property type="match status" value="1"/>
</dbReference>
<dbReference type="PANTHER" id="PTHR32552">
    <property type="entry name" value="FERRICHROME IRON RECEPTOR-RELATED"/>
    <property type="match status" value="1"/>
</dbReference>
<dbReference type="InterPro" id="IPR037066">
    <property type="entry name" value="Plug_dom_sf"/>
</dbReference>
<dbReference type="EMBL" id="JAJQKU010000001">
    <property type="protein sequence ID" value="MCD9096130.1"/>
    <property type="molecule type" value="Genomic_DNA"/>
</dbReference>
<comment type="subcellular location">
    <subcellularLocation>
        <location evidence="1 14">Cell outer membrane</location>
        <topology evidence="1 14">Multi-pass membrane protein</topology>
    </subcellularLocation>
</comment>
<protein>
    <submittedName>
        <fullName evidence="19">TonB-dependent siderophore receptor</fullName>
    </submittedName>
</protein>
<keyword evidence="4 14" id="KW-1134">Transmembrane beta strand</keyword>
<reference evidence="19" key="1">
    <citation type="submission" date="2021-12" db="EMBL/GenBank/DDBJ databases">
        <authorList>
            <person name="Ulrich A."/>
        </authorList>
    </citation>
    <scope>NUCLEOTIDE SEQUENCE</scope>
    <source>
        <strain evidence="19">A1P009</strain>
    </source>
</reference>
<evidence type="ECO:0000256" key="1">
    <source>
        <dbReference type="ARBA" id="ARBA00004571"/>
    </source>
</evidence>
<keyword evidence="9" id="KW-0406">Ion transport</keyword>
<gene>
    <name evidence="19" type="ORF">LTT95_04170</name>
</gene>
<evidence type="ECO:0000256" key="14">
    <source>
        <dbReference type="PROSITE-ProRule" id="PRU01360"/>
    </source>
</evidence>
<name>A0ABS8UCA1_9GAMM</name>
<evidence type="ECO:0000256" key="5">
    <source>
        <dbReference type="ARBA" id="ARBA00022496"/>
    </source>
</evidence>
<evidence type="ECO:0000256" key="12">
    <source>
        <dbReference type="ARBA" id="ARBA00023170"/>
    </source>
</evidence>
<keyword evidence="10 15" id="KW-0798">TonB box</keyword>
<evidence type="ECO:0000256" key="10">
    <source>
        <dbReference type="ARBA" id="ARBA00023077"/>
    </source>
</evidence>
<feature type="domain" description="TonB-dependent receptor-like beta-barrel" evidence="17">
    <location>
        <begin position="242"/>
        <end position="676"/>
    </location>
</feature>
<dbReference type="PANTHER" id="PTHR32552:SF68">
    <property type="entry name" value="FERRICHROME OUTER MEMBRANE TRANSPORTER_PHAGE RECEPTOR"/>
    <property type="match status" value="1"/>
</dbReference>
<dbReference type="InterPro" id="IPR010105">
    <property type="entry name" value="TonB_sidphr_rcpt"/>
</dbReference>
<dbReference type="NCBIfam" id="TIGR01783">
    <property type="entry name" value="TonB-siderophor"/>
    <property type="match status" value="1"/>
</dbReference>
<evidence type="ECO:0000256" key="11">
    <source>
        <dbReference type="ARBA" id="ARBA00023136"/>
    </source>
</evidence>
<evidence type="ECO:0000256" key="9">
    <source>
        <dbReference type="ARBA" id="ARBA00023065"/>
    </source>
</evidence>
<dbReference type="Pfam" id="PF07715">
    <property type="entry name" value="Plug"/>
    <property type="match status" value="1"/>
</dbReference>
<evidence type="ECO:0000256" key="15">
    <source>
        <dbReference type="RuleBase" id="RU003357"/>
    </source>
</evidence>
<dbReference type="Proteomes" id="UP001430360">
    <property type="component" value="Unassembled WGS sequence"/>
</dbReference>
<dbReference type="InterPro" id="IPR000531">
    <property type="entry name" value="Beta-barrel_TonB"/>
</dbReference>
<evidence type="ECO:0000313" key="20">
    <source>
        <dbReference type="Proteomes" id="UP001430360"/>
    </source>
</evidence>
<feature type="domain" description="TonB-dependent receptor plug" evidence="18">
    <location>
        <begin position="69"/>
        <end position="168"/>
    </location>
</feature>
<accession>A0ABS8UCA1</accession>
<evidence type="ECO:0000256" key="6">
    <source>
        <dbReference type="ARBA" id="ARBA00022692"/>
    </source>
</evidence>
<evidence type="ECO:0000256" key="13">
    <source>
        <dbReference type="ARBA" id="ARBA00023237"/>
    </source>
</evidence>
<dbReference type="InterPro" id="IPR036942">
    <property type="entry name" value="Beta-barrel_TonB_sf"/>
</dbReference>
<dbReference type="InterPro" id="IPR039426">
    <property type="entry name" value="TonB-dep_rcpt-like"/>
</dbReference>
<keyword evidence="11 14" id="KW-0472">Membrane</keyword>
<evidence type="ECO:0000313" key="19">
    <source>
        <dbReference type="EMBL" id="MCD9096130.1"/>
    </source>
</evidence>
<evidence type="ECO:0000259" key="17">
    <source>
        <dbReference type="Pfam" id="PF00593"/>
    </source>
</evidence>
<sequence length="707" mass="76858">MSAKSRAVPATRRPVCVAIRAALALGLMPAAGLAFAQSASDATTLDAVQVTAPIARDSGTATKTDTPILEVPQSISVITDRQMRDRGIHGIEEAVWFTAGAQGGGYGPDTRSDWLLVRGFTPARYMDGLALPLGSGTGITRIEPYGLERVEVLKGPASVNYGAMPPGGLLNYVSKRPTDEPLREIEMQLGSHDLRQLAADFGGPLGDSGTLSYRLTGLARNSDSEVDFIHDDRYYFAPALTWKPDTANELTVLARFQKADTKAGAGFLPVEGTLLPNPNGKIRASLYTGEPNANDYVKTMASIGYEFRHDFGGGTAFAQNLRWGESEIDPAITVGTFGLLADQRTLSRYLWSTREKERTLSLDNNLSWHFGGERVSHTLLAGLDYRRYHNDYASNFAFTATGLDAFAPVYGSMPNLAPDFGPGTFFTDQTQDQIGLYVQDQIRVDRFVITLGGRQDWVGTDTNGDHQSDERFSGRVGINYVFDNGFAPYVGWSQSFQPTVGTDFSGNAFVPTTGRQVEAGLKFQPEGGRVLATLAAYEIIQTNTLTVDPDHTLFSVQQGETRVRGAELEGRWNVGQGLSVYGAYAYVDSEVTQSNDATTLGKAIALQPRHVASLGSDYTITGGALAGLGFGAGVRFTGEHFGDARNEWETPSYKLFDASAHYDISNWRIQLNAQNLADREYVSVCNSAAWCYYGYGRTVTATARYTW</sequence>
<dbReference type="SUPFAM" id="SSF56935">
    <property type="entry name" value="Porins"/>
    <property type="match status" value="1"/>
</dbReference>
<keyword evidence="6 14" id="KW-0812">Transmembrane</keyword>
<reference evidence="19" key="2">
    <citation type="journal article" date="2022" name="Syst. Appl. Microbiol.">
        <title>Physiological and genomic characterisation of Luteimonas fraxinea sp. nov., a bacterial species associated with trees tolerant to ash dieback.</title>
        <authorList>
            <person name="Ulrich K."/>
            <person name="Becker R."/>
            <person name="Behrendt U."/>
            <person name="Kube M."/>
            <person name="Schneck V."/>
            <person name="Ulrich A."/>
        </authorList>
    </citation>
    <scope>NUCLEOTIDE SEQUENCE</scope>
    <source>
        <strain evidence="19">A1P009</strain>
    </source>
</reference>
<evidence type="ECO:0000256" key="3">
    <source>
        <dbReference type="ARBA" id="ARBA00022448"/>
    </source>
</evidence>
<keyword evidence="20" id="KW-1185">Reference proteome</keyword>
<feature type="signal peptide" evidence="16">
    <location>
        <begin position="1"/>
        <end position="36"/>
    </location>
</feature>
<keyword evidence="7 16" id="KW-0732">Signal</keyword>
<keyword evidence="13 14" id="KW-0998">Cell outer membrane</keyword>
<dbReference type="RefSeq" id="WP_232134605.1">
    <property type="nucleotide sequence ID" value="NZ_JAJQKU010000001.1"/>
</dbReference>
<evidence type="ECO:0000256" key="8">
    <source>
        <dbReference type="ARBA" id="ARBA00023004"/>
    </source>
</evidence>
<evidence type="ECO:0000259" key="18">
    <source>
        <dbReference type="Pfam" id="PF07715"/>
    </source>
</evidence>
<evidence type="ECO:0000256" key="4">
    <source>
        <dbReference type="ARBA" id="ARBA00022452"/>
    </source>
</evidence>
<evidence type="ECO:0000256" key="7">
    <source>
        <dbReference type="ARBA" id="ARBA00022729"/>
    </source>
</evidence>
<proteinExistence type="inferred from homology"/>
<organism evidence="19 20">
    <name type="scientific">Luteimonas fraxinea</name>
    <dbReference type="NCBI Taxonomy" id="2901869"/>
    <lineage>
        <taxon>Bacteria</taxon>
        <taxon>Pseudomonadati</taxon>
        <taxon>Pseudomonadota</taxon>
        <taxon>Gammaproteobacteria</taxon>
        <taxon>Lysobacterales</taxon>
        <taxon>Lysobacteraceae</taxon>
        <taxon>Luteimonas</taxon>
    </lineage>
</organism>